<dbReference type="InterPro" id="IPR027417">
    <property type="entry name" value="P-loop_NTPase"/>
</dbReference>
<dbReference type="FunCoup" id="R7TR75">
    <property type="interactions" value="688"/>
</dbReference>
<dbReference type="SUPFAM" id="SSF52540">
    <property type="entry name" value="P-loop containing nucleoside triphosphate hydrolases"/>
    <property type="match status" value="1"/>
</dbReference>
<dbReference type="PROSITE" id="PS00411">
    <property type="entry name" value="KINESIN_MOTOR_1"/>
    <property type="match status" value="1"/>
</dbReference>
<dbReference type="PROSITE" id="PS50067">
    <property type="entry name" value="KINESIN_MOTOR_2"/>
    <property type="match status" value="1"/>
</dbReference>
<dbReference type="Pfam" id="PF00498">
    <property type="entry name" value="FHA"/>
    <property type="match status" value="1"/>
</dbReference>
<dbReference type="InterPro" id="IPR008984">
    <property type="entry name" value="SMAD_FHA_dom_sf"/>
</dbReference>
<dbReference type="SUPFAM" id="SSF49879">
    <property type="entry name" value="SMAD/FHA domain"/>
    <property type="match status" value="1"/>
</dbReference>
<evidence type="ECO:0000256" key="1">
    <source>
        <dbReference type="ARBA" id="ARBA00022741"/>
    </source>
</evidence>
<evidence type="ECO:0000313" key="12">
    <source>
        <dbReference type="Proteomes" id="UP000014760"/>
    </source>
</evidence>
<dbReference type="EMBL" id="AMQN01011485">
    <property type="status" value="NOT_ANNOTATED_CDS"/>
    <property type="molecule type" value="Genomic_DNA"/>
</dbReference>
<dbReference type="EMBL" id="KB308897">
    <property type="protein sequence ID" value="ELT96154.1"/>
    <property type="molecule type" value="Genomic_DNA"/>
</dbReference>
<evidence type="ECO:0000256" key="2">
    <source>
        <dbReference type="ARBA" id="ARBA00022840"/>
    </source>
</evidence>
<evidence type="ECO:0000313" key="10">
    <source>
        <dbReference type="EMBL" id="ELT96154.1"/>
    </source>
</evidence>
<reference evidence="11" key="3">
    <citation type="submission" date="2015-06" db="UniProtKB">
        <authorList>
            <consortium name="EnsemblMetazoa"/>
        </authorList>
    </citation>
    <scope>IDENTIFICATION</scope>
</reference>
<dbReference type="STRING" id="283909.R7TR75"/>
<sequence length="828" mass="94870">NDREMKRKAHLIISMQGNQTVIIDPNKPTADPRRFAFDYSYWSHSGYKVNESGYTEPKDDKYIDQVKVFNDLGLGMLDNVWHGYNCCILAYGQTGSGKSYSIMGHGANKGLVPRTCEELFIQMDKRKDPDVNFEVSFAMYEIYNEQVRDLLNKRKTPPGGLKIRSSPTRGFYVEALTTVPVGSFSEIKLRMNEGDKQRTIAATKMNECSSRAHTIVVLNVSQNYVKKKSTKFSSITLVDLAGNERAKQTEATGDRFEELKNINKSLLTLGNVIIMNLHIAHAYNYTISTVVPYREASLTKLLKNALGGNSKTAMLATLSPDAENFEQTLSTLRYADRAKSIRTNAVVNHEATNKLIQGLIEEKERLLRELENARGSKKNIQRYRDQMENSEKVWQQRLTKARQEMEDVQRKERQQEEEERQQPHLSNLNEDPALVGKIKHVIKTGQHRMGNAKDGSRPEIILNGPRIAKDHALLTNKSGRVLLKPLDGLVLINGVEPAQETELSHQDRIRFGSNNLFVFLHPVQANKLQKCGRIIQDITFEFAQNEIAKHSGLNISDENALLQEEVMSMHQMLQDVNAMAEDMQKDVRFSILLLSAEARGLDRGSTEVRVCMHDELTGNEYHWTKAKFLNRQVHMQEMFQKFDETNIVPDVSKEDDAFWEPSDTPVMVGVASLPLNYLSHMLDFQEDPLTVLDSSAKQCGFLKVDLIPCDSKGNDDFDLCVDDPMDLIGKAMAFRIKIHQAMNLPTKFYKTWCRFRFYDDGQYLETDRTRGQNPSYSYDRLMRYSHSAVDHKVKFLVFLNRVLVDFFFFFFFFFFAVHRLLEGEDPGH</sequence>
<dbReference type="HOGENOM" id="CLU_001485_2_3_1"/>
<keyword evidence="6" id="KW-0493">Microtubule</keyword>
<gene>
    <name evidence="10" type="ORF">CAPTEDRAFT_129452</name>
</gene>
<dbReference type="GO" id="GO:0007018">
    <property type="term" value="P:microtubule-based movement"/>
    <property type="evidence" value="ECO:0007669"/>
    <property type="project" value="InterPro"/>
</dbReference>
<keyword evidence="8" id="KW-0472">Membrane</keyword>
<keyword evidence="8" id="KW-1133">Transmembrane helix</keyword>
<dbReference type="AlphaFoldDB" id="R7TR75"/>
<evidence type="ECO:0000256" key="8">
    <source>
        <dbReference type="SAM" id="Phobius"/>
    </source>
</evidence>
<evidence type="ECO:0000256" key="6">
    <source>
        <dbReference type="RuleBase" id="RU000394"/>
    </source>
</evidence>
<feature type="transmembrane region" description="Helical" evidence="8">
    <location>
        <begin position="802"/>
        <end position="821"/>
    </location>
</feature>
<dbReference type="InterPro" id="IPR000253">
    <property type="entry name" value="FHA_dom"/>
</dbReference>
<dbReference type="InterPro" id="IPR036961">
    <property type="entry name" value="Kinesin_motor_dom_sf"/>
</dbReference>
<dbReference type="EnsemblMetazoa" id="CapteT129452">
    <property type="protein sequence ID" value="CapteP129452"/>
    <property type="gene ID" value="CapteG129452"/>
</dbReference>
<evidence type="ECO:0000256" key="4">
    <source>
        <dbReference type="ARBA" id="ARBA00023175"/>
    </source>
</evidence>
<dbReference type="GO" id="GO:0008017">
    <property type="term" value="F:microtubule binding"/>
    <property type="evidence" value="ECO:0007669"/>
    <property type="project" value="InterPro"/>
</dbReference>
<evidence type="ECO:0000256" key="5">
    <source>
        <dbReference type="PROSITE-ProRule" id="PRU00283"/>
    </source>
</evidence>
<comment type="similarity">
    <text evidence="5 6">Belongs to the TRAFAC class myosin-kinesin ATPase superfamily. Kinesin family.</text>
</comment>
<evidence type="ECO:0000256" key="7">
    <source>
        <dbReference type="SAM" id="MobiDB-lite"/>
    </source>
</evidence>
<feature type="domain" description="Kinesin motor" evidence="9">
    <location>
        <begin position="1"/>
        <end position="341"/>
    </location>
</feature>
<organism evidence="10">
    <name type="scientific">Capitella teleta</name>
    <name type="common">Polychaete worm</name>
    <dbReference type="NCBI Taxonomy" id="283909"/>
    <lineage>
        <taxon>Eukaryota</taxon>
        <taxon>Metazoa</taxon>
        <taxon>Spiralia</taxon>
        <taxon>Lophotrochozoa</taxon>
        <taxon>Annelida</taxon>
        <taxon>Polychaeta</taxon>
        <taxon>Sedentaria</taxon>
        <taxon>Scolecida</taxon>
        <taxon>Capitellidae</taxon>
        <taxon>Capitella</taxon>
    </lineage>
</organism>
<evidence type="ECO:0000259" key="9">
    <source>
        <dbReference type="PROSITE" id="PS50067"/>
    </source>
</evidence>
<keyword evidence="12" id="KW-1185">Reference proteome</keyword>
<dbReference type="OMA" id="SYSIMGY"/>
<evidence type="ECO:0000256" key="3">
    <source>
        <dbReference type="ARBA" id="ARBA00023054"/>
    </source>
</evidence>
<dbReference type="InterPro" id="IPR001752">
    <property type="entry name" value="Kinesin_motor_dom"/>
</dbReference>
<dbReference type="PRINTS" id="PR00380">
    <property type="entry name" value="KINESINHEAVY"/>
</dbReference>
<feature type="binding site" evidence="5">
    <location>
        <begin position="92"/>
        <end position="99"/>
    </location>
    <ligand>
        <name>ATP</name>
        <dbReference type="ChEBI" id="CHEBI:30616"/>
    </ligand>
</feature>
<keyword evidence="2 5" id="KW-0067">ATP-binding</keyword>
<dbReference type="SMART" id="SM00129">
    <property type="entry name" value="KISc"/>
    <property type="match status" value="1"/>
</dbReference>
<dbReference type="InterPro" id="IPR019821">
    <property type="entry name" value="Kinesin_motor_CS"/>
</dbReference>
<keyword evidence="8" id="KW-0812">Transmembrane</keyword>
<accession>R7TR75</accession>
<dbReference type="GO" id="GO:0005524">
    <property type="term" value="F:ATP binding"/>
    <property type="evidence" value="ECO:0007669"/>
    <property type="project" value="UniProtKB-UniRule"/>
</dbReference>
<dbReference type="PANTHER" id="PTHR47117">
    <property type="entry name" value="STAR-RELATED LIPID TRANSFER PROTEIN 9"/>
    <property type="match status" value="1"/>
</dbReference>
<feature type="compositionally biased region" description="Basic and acidic residues" evidence="7">
    <location>
        <begin position="401"/>
        <end position="414"/>
    </location>
</feature>
<feature type="non-terminal residue" evidence="10">
    <location>
        <position position="1"/>
    </location>
</feature>
<keyword evidence="1 5" id="KW-0547">Nucleotide-binding</keyword>
<protein>
    <recommendedName>
        <fullName evidence="6">Kinesin-like protein</fullName>
    </recommendedName>
</protein>
<reference evidence="12" key="1">
    <citation type="submission" date="2012-12" db="EMBL/GenBank/DDBJ databases">
        <authorList>
            <person name="Hellsten U."/>
            <person name="Grimwood J."/>
            <person name="Chapman J.A."/>
            <person name="Shapiro H."/>
            <person name="Aerts A."/>
            <person name="Otillar R.P."/>
            <person name="Terry A.Y."/>
            <person name="Boore J.L."/>
            <person name="Simakov O."/>
            <person name="Marletaz F."/>
            <person name="Cho S.-J."/>
            <person name="Edsinger-Gonzales E."/>
            <person name="Havlak P."/>
            <person name="Kuo D.-H."/>
            <person name="Larsson T."/>
            <person name="Lv J."/>
            <person name="Arendt D."/>
            <person name="Savage R."/>
            <person name="Osoegawa K."/>
            <person name="de Jong P."/>
            <person name="Lindberg D.R."/>
            <person name="Seaver E.C."/>
            <person name="Weisblat D.A."/>
            <person name="Putnam N.H."/>
            <person name="Grigoriev I.V."/>
            <person name="Rokhsar D.S."/>
        </authorList>
    </citation>
    <scope>NUCLEOTIDE SEQUENCE</scope>
    <source>
        <strain evidence="12">I ESC-2004</strain>
    </source>
</reference>
<keyword evidence="3" id="KW-0175">Coiled coil</keyword>
<evidence type="ECO:0000313" key="11">
    <source>
        <dbReference type="EnsemblMetazoa" id="CapteP129452"/>
    </source>
</evidence>
<dbReference type="Gene3D" id="2.60.200.20">
    <property type="match status" value="1"/>
</dbReference>
<keyword evidence="4 5" id="KW-0505">Motor protein</keyword>
<dbReference type="OrthoDB" id="3176171at2759"/>
<dbReference type="Pfam" id="PF00225">
    <property type="entry name" value="Kinesin"/>
    <property type="match status" value="1"/>
</dbReference>
<dbReference type="FunFam" id="2.60.200.20:FF:000034">
    <property type="entry name" value="kinesin-like protein KIF28P"/>
    <property type="match status" value="1"/>
</dbReference>
<dbReference type="Proteomes" id="UP000014760">
    <property type="component" value="Unassembled WGS sequence"/>
</dbReference>
<proteinExistence type="inferred from homology"/>
<dbReference type="Gene3D" id="3.40.850.10">
    <property type="entry name" value="Kinesin motor domain"/>
    <property type="match status" value="1"/>
</dbReference>
<dbReference type="GO" id="GO:0003777">
    <property type="term" value="F:microtubule motor activity"/>
    <property type="evidence" value="ECO:0007669"/>
    <property type="project" value="InterPro"/>
</dbReference>
<reference evidence="10 12" key="2">
    <citation type="journal article" date="2013" name="Nature">
        <title>Insights into bilaterian evolution from three spiralian genomes.</title>
        <authorList>
            <person name="Simakov O."/>
            <person name="Marletaz F."/>
            <person name="Cho S.J."/>
            <person name="Edsinger-Gonzales E."/>
            <person name="Havlak P."/>
            <person name="Hellsten U."/>
            <person name="Kuo D.H."/>
            <person name="Larsson T."/>
            <person name="Lv J."/>
            <person name="Arendt D."/>
            <person name="Savage R."/>
            <person name="Osoegawa K."/>
            <person name="de Jong P."/>
            <person name="Grimwood J."/>
            <person name="Chapman J.A."/>
            <person name="Shapiro H."/>
            <person name="Aerts A."/>
            <person name="Otillar R.P."/>
            <person name="Terry A.Y."/>
            <person name="Boore J.L."/>
            <person name="Grigoriev I.V."/>
            <person name="Lindberg D.R."/>
            <person name="Seaver E.C."/>
            <person name="Weisblat D.A."/>
            <person name="Putnam N.H."/>
            <person name="Rokhsar D.S."/>
        </authorList>
    </citation>
    <scope>NUCLEOTIDE SEQUENCE</scope>
    <source>
        <strain evidence="10 12">I ESC-2004</strain>
    </source>
</reference>
<name>R7TR75_CAPTE</name>
<feature type="region of interest" description="Disordered" evidence="7">
    <location>
        <begin position="400"/>
        <end position="431"/>
    </location>
</feature>
<dbReference type="GO" id="GO:0005874">
    <property type="term" value="C:microtubule"/>
    <property type="evidence" value="ECO:0007669"/>
    <property type="project" value="UniProtKB-KW"/>
</dbReference>